<dbReference type="EMBL" id="JANEYG010000028">
    <property type="protein sequence ID" value="KAJ8918133.1"/>
    <property type="molecule type" value="Genomic_DNA"/>
</dbReference>
<dbReference type="FunFam" id="2.40.10.10:FF:000077">
    <property type="entry name" value="Predicted protein"/>
    <property type="match status" value="1"/>
</dbReference>
<dbReference type="PANTHER" id="PTHR24252">
    <property type="entry name" value="ACROSIN-RELATED"/>
    <property type="match status" value="1"/>
</dbReference>
<dbReference type="Gene3D" id="2.40.10.10">
    <property type="entry name" value="Trypsin-like serine proteases"/>
    <property type="match status" value="1"/>
</dbReference>
<evidence type="ECO:0000313" key="10">
    <source>
        <dbReference type="EMBL" id="KAJ8918133.1"/>
    </source>
</evidence>
<evidence type="ECO:0000256" key="7">
    <source>
        <dbReference type="ARBA" id="ARBA00023157"/>
    </source>
</evidence>
<feature type="chain" id="PRO_5043709530" description="Peptidase S1 domain-containing protein" evidence="8">
    <location>
        <begin position="21"/>
        <end position="257"/>
    </location>
</feature>
<dbReference type="AlphaFoldDB" id="A0AAV8VUV5"/>
<dbReference type="PROSITE" id="PS00134">
    <property type="entry name" value="TRYPSIN_HIS"/>
    <property type="match status" value="1"/>
</dbReference>
<comment type="caution">
    <text evidence="10">The sequence shown here is derived from an EMBL/GenBank/DDBJ whole genome shotgun (WGS) entry which is preliminary data.</text>
</comment>
<keyword evidence="2" id="KW-0645">Protease</keyword>
<dbReference type="InterPro" id="IPR001314">
    <property type="entry name" value="Peptidase_S1A"/>
</dbReference>
<feature type="domain" description="Peptidase S1" evidence="9">
    <location>
        <begin position="29"/>
        <end position="256"/>
    </location>
</feature>
<dbReference type="Pfam" id="PF00089">
    <property type="entry name" value="Trypsin"/>
    <property type="match status" value="1"/>
</dbReference>
<evidence type="ECO:0000256" key="1">
    <source>
        <dbReference type="ARBA" id="ARBA00007664"/>
    </source>
</evidence>
<keyword evidence="3 8" id="KW-0732">Signal</keyword>
<keyword evidence="4" id="KW-0378">Hydrolase</keyword>
<evidence type="ECO:0000256" key="4">
    <source>
        <dbReference type="ARBA" id="ARBA00022801"/>
    </source>
</evidence>
<dbReference type="GO" id="GO:0004252">
    <property type="term" value="F:serine-type endopeptidase activity"/>
    <property type="evidence" value="ECO:0007669"/>
    <property type="project" value="InterPro"/>
</dbReference>
<dbReference type="PANTHER" id="PTHR24252:SF7">
    <property type="entry name" value="HYALIN"/>
    <property type="match status" value="1"/>
</dbReference>
<dbReference type="SUPFAM" id="SSF50494">
    <property type="entry name" value="Trypsin-like serine proteases"/>
    <property type="match status" value="1"/>
</dbReference>
<dbReference type="CDD" id="cd00190">
    <property type="entry name" value="Tryp_SPc"/>
    <property type="match status" value="1"/>
</dbReference>
<dbReference type="Proteomes" id="UP001159042">
    <property type="component" value="Unassembled WGS sequence"/>
</dbReference>
<proteinExistence type="inferred from homology"/>
<evidence type="ECO:0000256" key="6">
    <source>
        <dbReference type="ARBA" id="ARBA00023145"/>
    </source>
</evidence>
<organism evidence="10 11">
    <name type="scientific">Exocentrus adspersus</name>
    <dbReference type="NCBI Taxonomy" id="1586481"/>
    <lineage>
        <taxon>Eukaryota</taxon>
        <taxon>Metazoa</taxon>
        <taxon>Ecdysozoa</taxon>
        <taxon>Arthropoda</taxon>
        <taxon>Hexapoda</taxon>
        <taxon>Insecta</taxon>
        <taxon>Pterygota</taxon>
        <taxon>Neoptera</taxon>
        <taxon>Endopterygota</taxon>
        <taxon>Coleoptera</taxon>
        <taxon>Polyphaga</taxon>
        <taxon>Cucujiformia</taxon>
        <taxon>Chrysomeloidea</taxon>
        <taxon>Cerambycidae</taxon>
        <taxon>Lamiinae</taxon>
        <taxon>Acanthocinini</taxon>
        <taxon>Exocentrus</taxon>
    </lineage>
</organism>
<feature type="signal peptide" evidence="8">
    <location>
        <begin position="1"/>
        <end position="20"/>
    </location>
</feature>
<evidence type="ECO:0000256" key="3">
    <source>
        <dbReference type="ARBA" id="ARBA00022729"/>
    </source>
</evidence>
<evidence type="ECO:0000256" key="8">
    <source>
        <dbReference type="SAM" id="SignalP"/>
    </source>
</evidence>
<dbReference type="GO" id="GO:0006508">
    <property type="term" value="P:proteolysis"/>
    <property type="evidence" value="ECO:0007669"/>
    <property type="project" value="UniProtKB-KW"/>
</dbReference>
<dbReference type="InterPro" id="IPR001254">
    <property type="entry name" value="Trypsin_dom"/>
</dbReference>
<evidence type="ECO:0000256" key="2">
    <source>
        <dbReference type="ARBA" id="ARBA00022670"/>
    </source>
</evidence>
<dbReference type="SMART" id="SM00020">
    <property type="entry name" value="Tryp_SPc"/>
    <property type="match status" value="1"/>
</dbReference>
<evidence type="ECO:0000256" key="5">
    <source>
        <dbReference type="ARBA" id="ARBA00022825"/>
    </source>
</evidence>
<evidence type="ECO:0000259" key="9">
    <source>
        <dbReference type="PROSITE" id="PS50240"/>
    </source>
</evidence>
<gene>
    <name evidence="10" type="ORF">NQ315_011590</name>
</gene>
<dbReference type="InterPro" id="IPR043504">
    <property type="entry name" value="Peptidase_S1_PA_chymotrypsin"/>
</dbReference>
<evidence type="ECO:0000313" key="11">
    <source>
        <dbReference type="Proteomes" id="UP001159042"/>
    </source>
</evidence>
<reference evidence="10 11" key="1">
    <citation type="journal article" date="2023" name="Insect Mol. Biol.">
        <title>Genome sequencing provides insights into the evolution of gene families encoding plant cell wall-degrading enzymes in longhorned beetles.</title>
        <authorList>
            <person name="Shin N.R."/>
            <person name="Okamura Y."/>
            <person name="Kirsch R."/>
            <person name="Pauchet Y."/>
        </authorList>
    </citation>
    <scope>NUCLEOTIDE SEQUENCE [LARGE SCALE GENOMIC DNA]</scope>
    <source>
        <strain evidence="10">EAD_L_NR</strain>
    </source>
</reference>
<keyword evidence="11" id="KW-1185">Reference proteome</keyword>
<keyword evidence="5" id="KW-0720">Serine protease</keyword>
<accession>A0AAV8VUV5</accession>
<dbReference type="InterPro" id="IPR009003">
    <property type="entry name" value="Peptidase_S1_PA"/>
</dbReference>
<comment type="similarity">
    <text evidence="1">Belongs to the peptidase S1 family.</text>
</comment>
<keyword evidence="7" id="KW-1015">Disulfide bond</keyword>
<keyword evidence="6" id="KW-0865">Zymogen</keyword>
<name>A0AAV8VUV5_9CUCU</name>
<dbReference type="InterPro" id="IPR018114">
    <property type="entry name" value="TRYPSIN_HIS"/>
</dbReference>
<dbReference type="PROSITE" id="PS50240">
    <property type="entry name" value="TRYPSIN_DOM"/>
    <property type="match status" value="1"/>
</dbReference>
<protein>
    <recommendedName>
        <fullName evidence="9">Peptidase S1 domain-containing protein</fullName>
    </recommendedName>
</protein>
<dbReference type="PRINTS" id="PR00722">
    <property type="entry name" value="CHYMOTRYPSIN"/>
</dbReference>
<sequence>MEHLFPILLIGVLGLDAVECGIGNVDTRIIGGNVTTIDKHPWQVSLQVFQNHVCGGVIISSDTVLTAAHCITELLITSYYVVPGVTKLTQAAQKIQIQEIIIHNDFDGTTYDYDIAILKLQDRLTFSENIKSISLPEEAHSVIEGTRLMTSGWGITHPEESCSESDTLREVEIQFINWDKCKKQLSSADLLTDRMICAGVPEGGKDTCQCDSGGALELNGTLIGIVSWGDGCGEPGHPGVYTHVSYLRPWIKQQAGI</sequence>